<dbReference type="RefSeq" id="XP_502660.3">
    <property type="nucleotide sequence ID" value="XM_502660.3"/>
</dbReference>
<keyword evidence="12" id="KW-0325">Glycoprotein</keyword>
<dbReference type="UniPathway" id="UPA00378"/>
<dbReference type="SMART" id="SM00472">
    <property type="entry name" value="MIR"/>
    <property type="match status" value="3"/>
</dbReference>
<feature type="domain" description="MIR" evidence="17">
    <location>
        <begin position="355"/>
        <end position="408"/>
    </location>
</feature>
<comment type="similarity">
    <text evidence="3 15">Belongs to the glycosyltransferase 39 family.</text>
</comment>
<keyword evidence="7 15" id="KW-0812">Transmembrane</keyword>
<reference evidence="18 19" key="1">
    <citation type="journal article" date="2016" name="PLoS ONE">
        <title>Sequence Assembly of Yarrowia lipolytica Strain W29/CLIB89 Shows Transposable Element Diversity.</title>
        <authorList>
            <person name="Magnan C."/>
            <person name="Yu J."/>
            <person name="Chang I."/>
            <person name="Jahn E."/>
            <person name="Kanomata Y."/>
            <person name="Wu J."/>
            <person name="Zeller M."/>
            <person name="Oakes M."/>
            <person name="Baldi P."/>
            <person name="Sandmeyer S."/>
        </authorList>
    </citation>
    <scope>NUCLEOTIDE SEQUENCE [LARGE SCALE GENOMIC DNA]</scope>
    <source>
        <strain evidence="19">CLIB89(W29)</strain>
    </source>
</reference>
<dbReference type="PANTHER" id="PTHR10050">
    <property type="entry name" value="DOLICHYL-PHOSPHATE-MANNOSE--PROTEIN MANNOSYLTRANSFERASE"/>
    <property type="match status" value="1"/>
</dbReference>
<dbReference type="KEGG" id="yli:2910429"/>
<dbReference type="Gene3D" id="2.80.10.50">
    <property type="match status" value="1"/>
</dbReference>
<feature type="transmembrane region" description="Helical" evidence="15">
    <location>
        <begin position="615"/>
        <end position="637"/>
    </location>
</feature>
<feature type="compositionally biased region" description="Basic and acidic residues" evidence="16">
    <location>
        <begin position="1"/>
        <end position="16"/>
    </location>
</feature>
<feature type="transmembrane region" description="Helical" evidence="15">
    <location>
        <begin position="685"/>
        <end position="706"/>
    </location>
</feature>
<evidence type="ECO:0000256" key="2">
    <source>
        <dbReference type="ARBA" id="ARBA00004922"/>
    </source>
</evidence>
<evidence type="ECO:0000256" key="10">
    <source>
        <dbReference type="ARBA" id="ARBA00022989"/>
    </source>
</evidence>
<evidence type="ECO:0000256" key="16">
    <source>
        <dbReference type="SAM" id="MobiDB-lite"/>
    </source>
</evidence>
<dbReference type="eggNOG" id="KOG3359">
    <property type="taxonomic scope" value="Eukaryota"/>
</dbReference>
<evidence type="ECO:0000256" key="6">
    <source>
        <dbReference type="ARBA" id="ARBA00022679"/>
    </source>
</evidence>
<feature type="transmembrane region" description="Helical" evidence="15">
    <location>
        <begin position="295"/>
        <end position="320"/>
    </location>
</feature>
<evidence type="ECO:0000256" key="11">
    <source>
        <dbReference type="ARBA" id="ARBA00023136"/>
    </source>
</evidence>
<evidence type="ECO:0000256" key="7">
    <source>
        <dbReference type="ARBA" id="ARBA00022692"/>
    </source>
</evidence>
<evidence type="ECO:0000256" key="8">
    <source>
        <dbReference type="ARBA" id="ARBA00022737"/>
    </source>
</evidence>
<dbReference type="EMBL" id="CP017556">
    <property type="protein sequence ID" value="AOW03883.1"/>
    <property type="molecule type" value="Genomic_DNA"/>
</dbReference>
<feature type="region of interest" description="Disordered" evidence="16">
    <location>
        <begin position="1"/>
        <end position="36"/>
    </location>
</feature>
<feature type="domain" description="MIR" evidence="17">
    <location>
        <begin position="419"/>
        <end position="478"/>
    </location>
</feature>
<dbReference type="Pfam" id="PF02366">
    <property type="entry name" value="PMT"/>
    <property type="match status" value="1"/>
</dbReference>
<dbReference type="InterPro" id="IPR003342">
    <property type="entry name" value="ArnT-like_N"/>
</dbReference>
<feature type="transmembrane region" description="Helical" evidence="15">
    <location>
        <begin position="270"/>
        <end position="289"/>
    </location>
</feature>
<feature type="transmembrane region" description="Helical" evidence="15">
    <location>
        <begin position="244"/>
        <end position="263"/>
    </location>
</feature>
<dbReference type="SUPFAM" id="SSF82109">
    <property type="entry name" value="MIR domain"/>
    <property type="match status" value="1"/>
</dbReference>
<keyword evidence="5 15" id="KW-0328">Glycosyltransferase</keyword>
<evidence type="ECO:0000313" key="19">
    <source>
        <dbReference type="Proteomes" id="UP000182444"/>
    </source>
</evidence>
<evidence type="ECO:0000313" key="18">
    <source>
        <dbReference type="EMBL" id="AOW03883.1"/>
    </source>
</evidence>
<feature type="domain" description="MIR" evidence="17">
    <location>
        <begin position="488"/>
        <end position="544"/>
    </location>
</feature>
<evidence type="ECO:0000256" key="5">
    <source>
        <dbReference type="ARBA" id="ARBA00022676"/>
    </source>
</evidence>
<evidence type="ECO:0000259" key="17">
    <source>
        <dbReference type="PROSITE" id="PS50919"/>
    </source>
</evidence>
<gene>
    <name evidence="18" type="ORF">YALI1_D13201g</name>
</gene>
<evidence type="ECO:0000256" key="3">
    <source>
        <dbReference type="ARBA" id="ARBA00007222"/>
    </source>
</evidence>
<comment type="catalytic activity">
    <reaction evidence="14 15">
        <text>a di-trans,poly-cis-dolichyl beta-D-mannosyl phosphate + L-seryl-[protein] = 3-O-(alpha-D-mannosyl)-L-seryl-[protein] + a di-trans,poly-cis-dolichyl phosphate + H(+)</text>
        <dbReference type="Rhea" id="RHEA:17377"/>
        <dbReference type="Rhea" id="RHEA-COMP:9863"/>
        <dbReference type="Rhea" id="RHEA-COMP:13546"/>
        <dbReference type="Rhea" id="RHEA-COMP:19498"/>
        <dbReference type="Rhea" id="RHEA-COMP:19501"/>
        <dbReference type="ChEBI" id="CHEBI:15378"/>
        <dbReference type="ChEBI" id="CHEBI:29999"/>
        <dbReference type="ChEBI" id="CHEBI:57683"/>
        <dbReference type="ChEBI" id="CHEBI:58211"/>
        <dbReference type="ChEBI" id="CHEBI:137321"/>
        <dbReference type="EC" id="2.4.1.109"/>
    </reaction>
</comment>
<comment type="subcellular location">
    <subcellularLocation>
        <location evidence="1 15">Endoplasmic reticulum membrane</location>
        <topology evidence="1 15">Multi-pass membrane protein</topology>
    </subcellularLocation>
</comment>
<dbReference type="GeneID" id="2910429"/>
<accession>A0A1D8NE47</accession>
<dbReference type="GO" id="GO:0005789">
    <property type="term" value="C:endoplasmic reticulum membrane"/>
    <property type="evidence" value="ECO:0007669"/>
    <property type="project" value="UniProtKB-SubCell"/>
</dbReference>
<feature type="transmembrane region" description="Helical" evidence="15">
    <location>
        <begin position="718"/>
        <end position="735"/>
    </location>
</feature>
<dbReference type="AlphaFoldDB" id="A0A1D8NE47"/>
<dbReference type="EC" id="2.4.1.109" evidence="4 15"/>
<keyword evidence="6 15" id="KW-0808">Transferase</keyword>
<name>A0A1D8NE47_YARLL</name>
<feature type="compositionally biased region" description="Low complexity" evidence="16">
    <location>
        <begin position="18"/>
        <end position="31"/>
    </location>
</feature>
<keyword evidence="9 15" id="KW-0256">Endoplasmic reticulum</keyword>
<sequence length="986" mass="111969">MTDTKEQSSLPEKDPAMDPDTTPTTPTSDLTSRNVSTGTGVLLGHYWGRSKEGSVIPGPATATVSSDRPKVIANDIDKADVRISILLLLASVLVRFYDLPNPPATIHEETAVGAYINKYIGRAFFPTSEPPLAFLMYYLVSLFFNYDGNFPFIKQDHIYVGSRVPYIELRSFAALSGVILVLSAYYTVRLGGGHKLGALIASFFVLFDTSLATTSRYIFAEPLYLMFVSLSLLFWKLFERQQPFSIKYYFWGLTLAVNLGVVVSTRWIGILTVLYVLVASCYNVFWILADLNISWWAYIKHITFRAVAFTLIPLAVYATVLQAHLLIASGPHDGDYLLAPAHQDAINKHRRPPVHADIVSGSVLTVRHLDTHSYLHSHDEFYPVGSRQQQISLYQHTDLNNVWVMENATKPNFEENDFLNNFKHGDSVKLRHLQSTRRLHSHEVKAPVSDNDYQFEVSAYGADGFPGDLNDMWSIEIVAQYSTPGLPSRQMRTLQTVFKLRHLIQKCYLYGHRTQLPAWGFAQQEVTCNRYPAGTGALWYVETNYHPNFPKEVNVTRDMIHYGNMTRVQKLKDMHNVIKVSREMTPDQSAFNTPPVSWPLGMAGLPFYRSHHRQILVIANLACWWFALASLAIYVLFKAVVFLRWQRGLQPVALSADLIRFDHEMGHALIAWACHFVPLIPETQAYTFITYLPAFYISCLAAGQMFSIFFKTFGRSKVIQVLVLAIVVVLAGGFYQEYRPIVAAKPWTREECKSHKYGLIDFDCDHYFATQEEYNVYDSQNIVNYVRFSEEMYQKLEGEATGPARPLQTLFKAREDKPNHDLGRPEVINAIRLHELERQNKHKEKAALEKSISAEIKKKAYAEAGIGEASEEEDWTDAEAAAAAPIDKKPTASYDDELQKKIQAQWARITDPPSLDLPDELKSQFNMSKFAKPKFEEVDLNDEDEYDDIMAAGDEEIAQEIKGEDIGHESIYEPPVYEEIIDVNTD</sequence>
<comment type="pathway">
    <text evidence="2 15">Protein modification; protein glycosylation.</text>
</comment>
<dbReference type="Proteomes" id="UP000182444">
    <property type="component" value="Chromosome 1D"/>
</dbReference>
<evidence type="ECO:0000256" key="1">
    <source>
        <dbReference type="ARBA" id="ARBA00004477"/>
    </source>
</evidence>
<dbReference type="InterPro" id="IPR027005">
    <property type="entry name" value="PMT-like"/>
</dbReference>
<dbReference type="InterPro" id="IPR036300">
    <property type="entry name" value="MIR_dom_sf"/>
</dbReference>
<evidence type="ECO:0000256" key="15">
    <source>
        <dbReference type="RuleBase" id="RU367007"/>
    </source>
</evidence>
<comment type="catalytic activity">
    <reaction evidence="13 15">
        <text>a di-trans,poly-cis-dolichyl beta-D-mannosyl phosphate + L-threonyl-[protein] = 3-O-(alpha-D-mannosyl)-L-threonyl-[protein] + a di-trans,poly-cis-dolichyl phosphate + H(+)</text>
        <dbReference type="Rhea" id="RHEA:53396"/>
        <dbReference type="Rhea" id="RHEA-COMP:11060"/>
        <dbReference type="Rhea" id="RHEA-COMP:13547"/>
        <dbReference type="Rhea" id="RHEA-COMP:19498"/>
        <dbReference type="Rhea" id="RHEA-COMP:19501"/>
        <dbReference type="ChEBI" id="CHEBI:15378"/>
        <dbReference type="ChEBI" id="CHEBI:30013"/>
        <dbReference type="ChEBI" id="CHEBI:57683"/>
        <dbReference type="ChEBI" id="CHEBI:58211"/>
        <dbReference type="ChEBI" id="CHEBI:137323"/>
        <dbReference type="EC" id="2.4.1.109"/>
    </reaction>
</comment>
<keyword evidence="8" id="KW-0677">Repeat</keyword>
<dbReference type="PROSITE" id="PS50919">
    <property type="entry name" value="MIR"/>
    <property type="match status" value="3"/>
</dbReference>
<dbReference type="Pfam" id="PF02815">
    <property type="entry name" value="MIR"/>
    <property type="match status" value="1"/>
</dbReference>
<dbReference type="PANTHER" id="PTHR10050:SF50">
    <property type="entry name" value="DOLICHYL-PHOSPHATE-MANNOSE--PROTEIN MANNOSYLTRANSFERASE 1-RELATED"/>
    <property type="match status" value="1"/>
</dbReference>
<organism evidence="18 19">
    <name type="scientific">Yarrowia lipolytica</name>
    <name type="common">Candida lipolytica</name>
    <dbReference type="NCBI Taxonomy" id="4952"/>
    <lineage>
        <taxon>Eukaryota</taxon>
        <taxon>Fungi</taxon>
        <taxon>Dikarya</taxon>
        <taxon>Ascomycota</taxon>
        <taxon>Saccharomycotina</taxon>
        <taxon>Dipodascomycetes</taxon>
        <taxon>Dipodascales</taxon>
        <taxon>Dipodascales incertae sedis</taxon>
        <taxon>Yarrowia</taxon>
    </lineage>
</organism>
<keyword evidence="11 15" id="KW-0472">Membrane</keyword>
<dbReference type="InterPro" id="IPR032421">
    <property type="entry name" value="PMT_4TMC"/>
</dbReference>
<dbReference type="Pfam" id="PF16192">
    <property type="entry name" value="PMT_4TMC"/>
    <property type="match status" value="1"/>
</dbReference>
<proteinExistence type="inferred from homology"/>
<dbReference type="GO" id="GO:0004169">
    <property type="term" value="F:dolichyl-phosphate-mannose-protein mannosyltransferase activity"/>
    <property type="evidence" value="ECO:0007669"/>
    <property type="project" value="UniProtKB-UniRule"/>
</dbReference>
<evidence type="ECO:0000256" key="13">
    <source>
        <dbReference type="ARBA" id="ARBA00045085"/>
    </source>
</evidence>
<evidence type="ECO:0000256" key="14">
    <source>
        <dbReference type="ARBA" id="ARBA00045102"/>
    </source>
</evidence>
<feature type="transmembrane region" description="Helical" evidence="15">
    <location>
        <begin position="218"/>
        <end position="238"/>
    </location>
</feature>
<evidence type="ECO:0000256" key="9">
    <source>
        <dbReference type="ARBA" id="ARBA00022824"/>
    </source>
</evidence>
<protein>
    <recommendedName>
        <fullName evidence="4 15">Dolichyl-phosphate-mannose--protein mannosyltransferase</fullName>
        <ecNumber evidence="4 15">2.4.1.109</ecNumber>
    </recommendedName>
</protein>
<dbReference type="VEuPathDB" id="FungiDB:YALI1_D13201g"/>
<feature type="transmembrane region" description="Helical" evidence="15">
    <location>
        <begin position="131"/>
        <end position="148"/>
    </location>
</feature>
<feature type="transmembrane region" description="Helical" evidence="15">
    <location>
        <begin position="169"/>
        <end position="188"/>
    </location>
</feature>
<evidence type="ECO:0000256" key="12">
    <source>
        <dbReference type="ARBA" id="ARBA00023180"/>
    </source>
</evidence>
<evidence type="ECO:0000256" key="4">
    <source>
        <dbReference type="ARBA" id="ARBA00012839"/>
    </source>
</evidence>
<dbReference type="VEuPathDB" id="FungiDB:YALI0_D10549g"/>
<dbReference type="InterPro" id="IPR016093">
    <property type="entry name" value="MIR_motif"/>
</dbReference>
<keyword evidence="10 15" id="KW-1133">Transmembrane helix</keyword>
<comment type="function">
    <text evidence="15">Transfers mannose from Dol-P-mannose to Ser or Thr residues on proteins.</text>
</comment>